<reference evidence="2 3" key="1">
    <citation type="journal article" date="2012" name="ISME J.">
        <title>Nitrification expanded: discovery, physiology and genomics of a nitrite-oxidizing bacterium from the phylum Chloroflexi.</title>
        <authorList>
            <person name="Sorokin D.Y."/>
            <person name="Lucker S."/>
            <person name="Vejmelkova D."/>
            <person name="Kostrikina N.A."/>
            <person name="Kleerebezem R."/>
            <person name="Rijpstra W.I."/>
            <person name="Damste J.S."/>
            <person name="Le Paslier D."/>
            <person name="Muyzer G."/>
            <person name="Wagner M."/>
            <person name="van Loosdrecht M.C."/>
            <person name="Daims H."/>
        </authorList>
    </citation>
    <scope>NUCLEOTIDE SEQUENCE [LARGE SCALE GENOMIC DNA]</scope>
    <source>
        <strain evidence="3">none</strain>
    </source>
</reference>
<proteinExistence type="predicted"/>
<accession>I4EDA3</accession>
<evidence type="ECO:0000313" key="2">
    <source>
        <dbReference type="EMBL" id="CCF82665.1"/>
    </source>
</evidence>
<feature type="compositionally biased region" description="Basic residues" evidence="1">
    <location>
        <begin position="146"/>
        <end position="155"/>
    </location>
</feature>
<feature type="compositionally biased region" description="Pro residues" evidence="1">
    <location>
        <begin position="162"/>
        <end position="173"/>
    </location>
</feature>
<evidence type="ECO:0000256" key="1">
    <source>
        <dbReference type="SAM" id="MobiDB-lite"/>
    </source>
</evidence>
<organism evidence="2 3">
    <name type="scientific">Nitrolancea hollandica Lb</name>
    <dbReference type="NCBI Taxonomy" id="1129897"/>
    <lineage>
        <taxon>Bacteria</taxon>
        <taxon>Pseudomonadati</taxon>
        <taxon>Thermomicrobiota</taxon>
        <taxon>Thermomicrobia</taxon>
        <taxon>Sphaerobacterales</taxon>
        <taxon>Sphaerobacterineae</taxon>
        <taxon>Sphaerobacteraceae</taxon>
        <taxon>Nitrolancea</taxon>
    </lineage>
</organism>
<dbReference type="Proteomes" id="UP000004221">
    <property type="component" value="Unassembled WGS sequence"/>
</dbReference>
<keyword evidence="3" id="KW-1185">Reference proteome</keyword>
<sequence>MRGQTGSGQHIRQFVPHEPVLEVITPRVFDSLFLKKLLSFLARGSRRMNVDLHGVTSPLYVRRVYIHPLSSVLCYSHEAGTRLIRVWDSHEGETRWDGIGTPIDHDRLMTHLRHDSDGDRTSIRHLRLRHLPKLRSKRVQATPRSVPRRHRRHRPMSIPLRRPIPPPATRHPA</sequence>
<name>I4EDA3_9BACT</name>
<evidence type="ECO:0000313" key="3">
    <source>
        <dbReference type="Proteomes" id="UP000004221"/>
    </source>
</evidence>
<dbReference type="AlphaFoldDB" id="I4EDA3"/>
<dbReference type="EMBL" id="CAGS01000049">
    <property type="protein sequence ID" value="CCF82665.1"/>
    <property type="molecule type" value="Genomic_DNA"/>
</dbReference>
<comment type="caution">
    <text evidence="2">The sequence shown here is derived from an EMBL/GenBank/DDBJ whole genome shotgun (WGS) entry which is preliminary data.</text>
</comment>
<gene>
    <name evidence="2" type="ORF">NITHO_1420005</name>
</gene>
<feature type="region of interest" description="Disordered" evidence="1">
    <location>
        <begin position="135"/>
        <end position="173"/>
    </location>
</feature>
<protein>
    <submittedName>
        <fullName evidence="2">Uncharacterized protein</fullName>
    </submittedName>
</protein>